<dbReference type="InterPro" id="IPR005302">
    <property type="entry name" value="MoCF_Sase_C"/>
</dbReference>
<comment type="caution">
    <text evidence="2">The sequence shown here is derived from an EMBL/GenBank/DDBJ whole genome shotgun (WGS) entry which is preliminary data.</text>
</comment>
<dbReference type="Proteomes" id="UP000215199">
    <property type="component" value="Unassembled WGS sequence"/>
</dbReference>
<dbReference type="InterPro" id="IPR011037">
    <property type="entry name" value="Pyrv_Knase-like_insert_dom_sf"/>
</dbReference>
<dbReference type="Pfam" id="PF03473">
    <property type="entry name" value="MOSC"/>
    <property type="match status" value="1"/>
</dbReference>
<dbReference type="PROSITE" id="PS51340">
    <property type="entry name" value="MOSC"/>
    <property type="match status" value="1"/>
</dbReference>
<gene>
    <name evidence="2" type="ORF">CF165_41620</name>
</gene>
<dbReference type="GO" id="GO:0030170">
    <property type="term" value="F:pyridoxal phosphate binding"/>
    <property type="evidence" value="ECO:0007669"/>
    <property type="project" value="InterPro"/>
</dbReference>
<reference evidence="3" key="1">
    <citation type="submission" date="2017-07" db="EMBL/GenBank/DDBJ databases">
        <title>Comparative genome mining reveals phylogenetic distribution patterns of secondary metabolites in Amycolatopsis.</title>
        <authorList>
            <person name="Adamek M."/>
            <person name="Alanjary M."/>
            <person name="Sales-Ortells H."/>
            <person name="Goodfellow M."/>
            <person name="Bull A.T."/>
            <person name="Kalinowski J."/>
            <person name="Ziemert N."/>
        </authorList>
    </citation>
    <scope>NUCLEOTIDE SEQUENCE [LARGE SCALE GENOMIC DNA]</scope>
    <source>
        <strain evidence="3">H5</strain>
    </source>
</reference>
<dbReference type="EMBL" id="NMUL01000058">
    <property type="protein sequence ID" value="OXM60539.1"/>
    <property type="molecule type" value="Genomic_DNA"/>
</dbReference>
<evidence type="ECO:0000313" key="2">
    <source>
        <dbReference type="EMBL" id="OXM60539.1"/>
    </source>
</evidence>
<dbReference type="GO" id="GO:0030151">
    <property type="term" value="F:molybdenum ion binding"/>
    <property type="evidence" value="ECO:0007669"/>
    <property type="project" value="InterPro"/>
</dbReference>
<dbReference type="SUPFAM" id="SSF50800">
    <property type="entry name" value="PK beta-barrel domain-like"/>
    <property type="match status" value="1"/>
</dbReference>
<dbReference type="OrthoDB" id="9793178at2"/>
<sequence length="262" mass="27761">MATVRALTSYPIKECAGVVHERAEVGPAGLTHDRLFAVVGPDGETAWQGETPWLATIRSRLSGDGAELALSAPGAGELVLDVAADGPLMPVDVNKWPGAGIDQGDRAAEWLSGALGRPVRLVREPDRASRVRDDGDTTALLILSLSSLDGLNERIAARGTERVAMSRFRPNIVIDGWPEPHTEDRVGRMTIGGTEIGFGELAIRCAVTLVDQATGVRAGPEPLRTLADYRREPDGVSFGMKAAVLAPGEIAVGDEVTVTAWR</sequence>
<dbReference type="RefSeq" id="WP_093953093.1">
    <property type="nucleotide sequence ID" value="NZ_NMUL01000058.1"/>
</dbReference>
<organism evidence="2 3">
    <name type="scientific">Amycolatopsis vastitatis</name>
    <dbReference type="NCBI Taxonomy" id="1905142"/>
    <lineage>
        <taxon>Bacteria</taxon>
        <taxon>Bacillati</taxon>
        <taxon>Actinomycetota</taxon>
        <taxon>Actinomycetes</taxon>
        <taxon>Pseudonocardiales</taxon>
        <taxon>Pseudonocardiaceae</taxon>
        <taxon>Amycolatopsis</taxon>
    </lineage>
</organism>
<accession>A0A229SPG1</accession>
<dbReference type="PANTHER" id="PTHR14237:SF19">
    <property type="entry name" value="MITOCHONDRIAL AMIDOXIME REDUCING COMPONENT 1"/>
    <property type="match status" value="1"/>
</dbReference>
<name>A0A229SPG1_9PSEU</name>
<proteinExistence type="predicted"/>
<dbReference type="GO" id="GO:0003824">
    <property type="term" value="F:catalytic activity"/>
    <property type="evidence" value="ECO:0007669"/>
    <property type="project" value="InterPro"/>
</dbReference>
<dbReference type="InterPro" id="IPR005303">
    <property type="entry name" value="MOCOS_middle"/>
</dbReference>
<protein>
    <submittedName>
        <fullName evidence="2">MOSC domain-containing protein</fullName>
    </submittedName>
</protein>
<evidence type="ECO:0000313" key="3">
    <source>
        <dbReference type="Proteomes" id="UP000215199"/>
    </source>
</evidence>
<dbReference type="PANTHER" id="PTHR14237">
    <property type="entry name" value="MOLYBDOPTERIN COFACTOR SULFURASE MOSC"/>
    <property type="match status" value="1"/>
</dbReference>
<evidence type="ECO:0000259" key="1">
    <source>
        <dbReference type="PROSITE" id="PS51340"/>
    </source>
</evidence>
<dbReference type="AlphaFoldDB" id="A0A229SPG1"/>
<dbReference type="Pfam" id="PF03476">
    <property type="entry name" value="MOSC_N"/>
    <property type="match status" value="1"/>
</dbReference>
<dbReference type="SUPFAM" id="SSF141673">
    <property type="entry name" value="MOSC N-terminal domain-like"/>
    <property type="match status" value="1"/>
</dbReference>
<feature type="domain" description="MOSC" evidence="1">
    <location>
        <begin position="116"/>
        <end position="259"/>
    </location>
</feature>
<keyword evidence="3" id="KW-1185">Reference proteome</keyword>